<dbReference type="EMBL" id="JTDF01000499">
    <property type="protein sequence ID" value="KAF8571474.1"/>
    <property type="molecule type" value="Genomic_DNA"/>
</dbReference>
<evidence type="ECO:0000313" key="2">
    <source>
        <dbReference type="Proteomes" id="UP000699462"/>
    </source>
</evidence>
<dbReference type="Proteomes" id="UP000699462">
    <property type="component" value="Unassembled WGS sequence"/>
</dbReference>
<sequence length="101" mass="11406">MLQRSCQKRGALRMEGMYCQRISSISHAGSPGKYAENFVMMGVDGNACTFAGEWIDLSIGRHSLLKFQRILRISRHAQSLQDFECLGGMECFLAWDISMKP</sequence>
<evidence type="ECO:0000313" key="1">
    <source>
        <dbReference type="EMBL" id="KAF8571474.1"/>
    </source>
</evidence>
<proteinExistence type="predicted"/>
<protein>
    <submittedName>
        <fullName evidence="1">Uncharacterized protein</fullName>
    </submittedName>
</protein>
<keyword evidence="2" id="KW-1185">Reference proteome</keyword>
<comment type="caution">
    <text evidence="1">The sequence shown here is derived from an EMBL/GenBank/DDBJ whole genome shotgun (WGS) entry which is preliminary data.</text>
</comment>
<accession>A0A8T0DWC7</accession>
<organism evidence="1 2">
    <name type="scientific">Paragonimus westermani</name>
    <dbReference type="NCBI Taxonomy" id="34504"/>
    <lineage>
        <taxon>Eukaryota</taxon>
        <taxon>Metazoa</taxon>
        <taxon>Spiralia</taxon>
        <taxon>Lophotrochozoa</taxon>
        <taxon>Platyhelminthes</taxon>
        <taxon>Trematoda</taxon>
        <taxon>Digenea</taxon>
        <taxon>Plagiorchiida</taxon>
        <taxon>Troglotremata</taxon>
        <taxon>Troglotrematidae</taxon>
        <taxon>Paragonimus</taxon>
    </lineage>
</organism>
<reference evidence="1 2" key="1">
    <citation type="submission" date="2019-07" db="EMBL/GenBank/DDBJ databases">
        <title>Annotation for the trematode Paragonimus westermani.</title>
        <authorList>
            <person name="Choi Y.-J."/>
        </authorList>
    </citation>
    <scope>NUCLEOTIDE SEQUENCE [LARGE SCALE GENOMIC DNA]</scope>
    <source>
        <strain evidence="1">180907_Pwestermani</strain>
    </source>
</reference>
<name>A0A8T0DWC7_9TREM</name>
<dbReference type="AlphaFoldDB" id="A0A8T0DWC7"/>
<gene>
    <name evidence="1" type="ORF">P879_01910</name>
</gene>